<evidence type="ECO:0000256" key="8">
    <source>
        <dbReference type="ARBA" id="ARBA00040914"/>
    </source>
</evidence>
<accession>A0A7Y9IZR6</accession>
<feature type="transmembrane region" description="Helical" evidence="9">
    <location>
        <begin position="393"/>
        <end position="421"/>
    </location>
</feature>
<sequence length="433" mass="45123">MNSATEPPASDRPATAAAATPAAVATDPAAADLPSSVARHRPFVLFWFGRVLSTLSFQMLSVAVGWQVYNLTGRALDLGLVGLAQFLPMVVLTFVVGHVADRYDRRTIASICMAVEALAAGVLAFGTYEGWLTRDAILVIVAIGGAARAFESPTMAALVQGVVPRAMLPQAAAWSTSATQTAQILGPALGGLLFGFGSTVAYVVACVFFALGALVVSLIRIERAIPSKEPVTFKSVFSGISFIRSRPVILGTLSLDLFAVLLGGATALLPIYAKDILHAGPWGLGLLRTSPALGALAMSVFLAHYPIKKNVGPMLFASLGVFGLATILFGLSTNILLSMLALVLLGAADVVSVVIRFTLVQLQTPNEMLGRVSAVNSLFVGTSNQLGEFESGVTAALFGVVPAVLIGGVGTIAIAGLWMFLFPALRRLRTLEG</sequence>
<keyword evidence="2" id="KW-0813">Transport</keyword>
<dbReference type="Proteomes" id="UP000542125">
    <property type="component" value="Unassembled WGS sequence"/>
</dbReference>
<feature type="domain" description="Major facilitator superfamily (MFS) profile" evidence="10">
    <location>
        <begin position="42"/>
        <end position="426"/>
    </location>
</feature>
<dbReference type="GO" id="GO:0005886">
    <property type="term" value="C:plasma membrane"/>
    <property type="evidence" value="ECO:0007669"/>
    <property type="project" value="UniProtKB-SubCell"/>
</dbReference>
<feature type="transmembrane region" description="Helical" evidence="9">
    <location>
        <begin position="285"/>
        <end position="304"/>
    </location>
</feature>
<evidence type="ECO:0000313" key="12">
    <source>
        <dbReference type="Proteomes" id="UP000542125"/>
    </source>
</evidence>
<keyword evidence="6 9" id="KW-0472">Membrane</keyword>
<reference evidence="11 12" key="1">
    <citation type="submission" date="2020-07" db="EMBL/GenBank/DDBJ databases">
        <title>Genomic Encyclopedia of Type Strains, Phase IV (KMG-V): Genome sequencing to study the core and pangenomes of soil and plant-associated prokaryotes.</title>
        <authorList>
            <person name="Whitman W."/>
        </authorList>
    </citation>
    <scope>NUCLEOTIDE SEQUENCE [LARGE SCALE GENOMIC DNA]</scope>
    <source>
        <strain evidence="11 12">SAS40</strain>
    </source>
</reference>
<dbReference type="PANTHER" id="PTHR23513">
    <property type="entry name" value="INTEGRAL MEMBRANE EFFLUX PROTEIN-RELATED"/>
    <property type="match status" value="1"/>
</dbReference>
<feature type="transmembrane region" description="Helical" evidence="9">
    <location>
        <begin position="311"/>
        <end position="329"/>
    </location>
</feature>
<evidence type="ECO:0000313" key="11">
    <source>
        <dbReference type="EMBL" id="NYE86034.1"/>
    </source>
</evidence>
<keyword evidence="5 9" id="KW-1133">Transmembrane helix</keyword>
<dbReference type="InterPro" id="IPR036259">
    <property type="entry name" value="MFS_trans_sf"/>
</dbReference>
<dbReference type="GO" id="GO:0022857">
    <property type="term" value="F:transmembrane transporter activity"/>
    <property type="evidence" value="ECO:0007669"/>
    <property type="project" value="InterPro"/>
</dbReference>
<comment type="caution">
    <text evidence="11">The sequence shown here is derived from an EMBL/GenBank/DDBJ whole genome shotgun (WGS) entry which is preliminary data.</text>
</comment>
<organism evidence="11 12">
    <name type="scientific">Pigmentiphaga litoralis</name>
    <dbReference type="NCBI Taxonomy" id="516702"/>
    <lineage>
        <taxon>Bacteria</taxon>
        <taxon>Pseudomonadati</taxon>
        <taxon>Pseudomonadota</taxon>
        <taxon>Betaproteobacteria</taxon>
        <taxon>Burkholderiales</taxon>
        <taxon>Alcaligenaceae</taxon>
        <taxon>Pigmentiphaga</taxon>
    </lineage>
</organism>
<feature type="transmembrane region" description="Helical" evidence="9">
    <location>
        <begin position="43"/>
        <end position="66"/>
    </location>
</feature>
<name>A0A7Y9IZR6_9BURK</name>
<protein>
    <recommendedName>
        <fullName evidence="8">Multidrug efflux pump Tap</fullName>
    </recommendedName>
</protein>
<keyword evidence="12" id="KW-1185">Reference proteome</keyword>
<dbReference type="InterPro" id="IPR011701">
    <property type="entry name" value="MFS"/>
</dbReference>
<keyword evidence="3" id="KW-1003">Cell membrane</keyword>
<dbReference type="CDD" id="cd06173">
    <property type="entry name" value="MFS_MefA_like"/>
    <property type="match status" value="1"/>
</dbReference>
<evidence type="ECO:0000256" key="4">
    <source>
        <dbReference type="ARBA" id="ARBA00022692"/>
    </source>
</evidence>
<dbReference type="Pfam" id="PF07690">
    <property type="entry name" value="MFS_1"/>
    <property type="match status" value="1"/>
</dbReference>
<dbReference type="Gene3D" id="1.20.1250.20">
    <property type="entry name" value="MFS general substrate transporter like domains"/>
    <property type="match status" value="1"/>
</dbReference>
<proteinExistence type="inferred from homology"/>
<evidence type="ECO:0000256" key="7">
    <source>
        <dbReference type="ARBA" id="ARBA00038075"/>
    </source>
</evidence>
<comment type="subcellular location">
    <subcellularLocation>
        <location evidence="1">Cell membrane</location>
        <topology evidence="1">Multi-pass membrane protein</topology>
    </subcellularLocation>
</comment>
<dbReference type="SUPFAM" id="SSF103473">
    <property type="entry name" value="MFS general substrate transporter"/>
    <property type="match status" value="1"/>
</dbReference>
<feature type="transmembrane region" description="Helical" evidence="9">
    <location>
        <begin position="200"/>
        <end position="219"/>
    </location>
</feature>
<dbReference type="RefSeq" id="WP_179590669.1">
    <property type="nucleotide sequence ID" value="NZ_JACBYR010000003.1"/>
</dbReference>
<keyword evidence="4 9" id="KW-0812">Transmembrane</keyword>
<evidence type="ECO:0000256" key="1">
    <source>
        <dbReference type="ARBA" id="ARBA00004651"/>
    </source>
</evidence>
<evidence type="ECO:0000256" key="2">
    <source>
        <dbReference type="ARBA" id="ARBA00022448"/>
    </source>
</evidence>
<evidence type="ECO:0000256" key="6">
    <source>
        <dbReference type="ARBA" id="ARBA00023136"/>
    </source>
</evidence>
<dbReference type="EMBL" id="JACBYR010000003">
    <property type="protein sequence ID" value="NYE86034.1"/>
    <property type="molecule type" value="Genomic_DNA"/>
</dbReference>
<evidence type="ECO:0000256" key="5">
    <source>
        <dbReference type="ARBA" id="ARBA00022989"/>
    </source>
</evidence>
<evidence type="ECO:0000256" key="9">
    <source>
        <dbReference type="SAM" id="Phobius"/>
    </source>
</evidence>
<gene>
    <name evidence="11" type="ORF">FHW18_005353</name>
</gene>
<feature type="transmembrane region" description="Helical" evidence="9">
    <location>
        <begin position="107"/>
        <end position="125"/>
    </location>
</feature>
<evidence type="ECO:0000256" key="3">
    <source>
        <dbReference type="ARBA" id="ARBA00022475"/>
    </source>
</evidence>
<evidence type="ECO:0000259" key="10">
    <source>
        <dbReference type="PROSITE" id="PS50850"/>
    </source>
</evidence>
<dbReference type="PANTHER" id="PTHR23513:SF9">
    <property type="entry name" value="ENTEROBACTIN EXPORTER ENTS"/>
    <property type="match status" value="1"/>
</dbReference>
<comment type="similarity">
    <text evidence="7">Belongs to the major facilitator superfamily. Drug:H(+) antiporter-3 (DHA3) (TC 2.A.1.21) family.</text>
</comment>
<dbReference type="InterPro" id="IPR020846">
    <property type="entry name" value="MFS_dom"/>
</dbReference>
<feature type="transmembrane region" description="Helical" evidence="9">
    <location>
        <begin position="248"/>
        <end position="273"/>
    </location>
</feature>
<dbReference type="PROSITE" id="PS50850">
    <property type="entry name" value="MFS"/>
    <property type="match status" value="1"/>
</dbReference>
<dbReference type="AlphaFoldDB" id="A0A7Y9IZR6"/>
<feature type="transmembrane region" description="Helical" evidence="9">
    <location>
        <begin position="78"/>
        <end position="100"/>
    </location>
</feature>